<evidence type="ECO:0000313" key="2">
    <source>
        <dbReference type="Proteomes" id="UP000694501"/>
    </source>
</evidence>
<reference evidence="1" key="1">
    <citation type="submission" date="2021-06" db="EMBL/GenBank/DDBJ databases">
        <title>Sequencing of actinobacteria type strains.</title>
        <authorList>
            <person name="Nguyen G.-S."/>
            <person name="Wentzel A."/>
        </authorList>
    </citation>
    <scope>NUCLEOTIDE SEQUENCE</scope>
    <source>
        <strain evidence="1">P38-E01</strain>
    </source>
</reference>
<dbReference type="AlphaFoldDB" id="A0A949JCM0"/>
<dbReference type="EMBL" id="JAELVF020000001">
    <property type="protein sequence ID" value="MBU7597593.1"/>
    <property type="molecule type" value="Genomic_DNA"/>
</dbReference>
<evidence type="ECO:0000313" key="1">
    <source>
        <dbReference type="EMBL" id="MBU7597593.1"/>
    </source>
</evidence>
<name>A0A949JCM0_9ACTN</name>
<sequence length="46" mass="5450">MNPDGLREIDAWLDRFRGLWETALSSLEAEIEPGRHSHDEHRRPPR</sequence>
<protein>
    <submittedName>
        <fullName evidence="1">Uncharacterized protein</fullName>
    </submittedName>
</protein>
<keyword evidence="2" id="KW-1185">Reference proteome</keyword>
<dbReference type="RefSeq" id="WP_211041822.1">
    <property type="nucleotide sequence ID" value="NZ_JAELVF020000001.1"/>
</dbReference>
<proteinExistence type="predicted"/>
<gene>
    <name evidence="1" type="ORF">JGS22_008150</name>
</gene>
<accession>A0A949JCM0</accession>
<dbReference type="Proteomes" id="UP000694501">
    <property type="component" value="Unassembled WGS sequence"/>
</dbReference>
<organism evidence="1 2">
    <name type="scientific">Streptomyces tardus</name>
    <dbReference type="NCBI Taxonomy" id="2780544"/>
    <lineage>
        <taxon>Bacteria</taxon>
        <taxon>Bacillati</taxon>
        <taxon>Actinomycetota</taxon>
        <taxon>Actinomycetes</taxon>
        <taxon>Kitasatosporales</taxon>
        <taxon>Streptomycetaceae</taxon>
        <taxon>Streptomyces</taxon>
    </lineage>
</organism>
<comment type="caution">
    <text evidence="1">The sequence shown here is derived from an EMBL/GenBank/DDBJ whole genome shotgun (WGS) entry which is preliminary data.</text>
</comment>